<evidence type="ECO:0000313" key="5">
    <source>
        <dbReference type="Proteomes" id="UP000006772"/>
    </source>
</evidence>
<feature type="domain" description="N-acetyltransferase" evidence="3">
    <location>
        <begin position="1"/>
        <end position="81"/>
    </location>
</feature>
<dbReference type="GO" id="GO:0016747">
    <property type="term" value="F:acyltransferase activity, transferring groups other than amino-acyl groups"/>
    <property type="evidence" value="ECO:0007669"/>
    <property type="project" value="InterPro"/>
</dbReference>
<reference evidence="4 5" key="1">
    <citation type="journal article" date="2013" name="Front. Microbiol.">
        <title>The genome of the endophytic bacterium H. frisingense GSF30(T) identifies diverse strategies in the Herbaspirillum genus to interact with plants.</title>
        <authorList>
            <person name="Straub D."/>
            <person name="Rothballer M."/>
            <person name="Hartmann A."/>
            <person name="Ludewig U."/>
        </authorList>
    </citation>
    <scope>NUCLEOTIDE SEQUENCE [LARGE SCALE GENOMIC DNA]</scope>
    <source>
        <strain evidence="4 5">GSF30</strain>
    </source>
</reference>
<sequence>MPMFHTAGFLGRITSLVVDTGCRGQGIGTALMGSANEWFMANGCVKVEVTSGDQRESAHQFYESLGFSGDGQRFSKRMPLA</sequence>
<dbReference type="SUPFAM" id="SSF55729">
    <property type="entry name" value="Acyl-CoA N-acyltransferases (Nat)"/>
    <property type="match status" value="1"/>
</dbReference>
<protein>
    <submittedName>
        <fullName evidence="4">GCN5-related N-acetyltransferase</fullName>
    </submittedName>
</protein>
<evidence type="ECO:0000256" key="1">
    <source>
        <dbReference type="ARBA" id="ARBA00022679"/>
    </source>
</evidence>
<dbReference type="InterPro" id="IPR016181">
    <property type="entry name" value="Acyl_CoA_acyltransferase"/>
</dbReference>
<dbReference type="AlphaFoldDB" id="A0AAI9IIR1"/>
<comment type="caution">
    <text evidence="4">The sequence shown here is derived from an EMBL/GenBank/DDBJ whole genome shotgun (WGS) entry which is preliminary data.</text>
</comment>
<evidence type="ECO:0000259" key="3">
    <source>
        <dbReference type="PROSITE" id="PS51186"/>
    </source>
</evidence>
<organism evidence="4 5">
    <name type="scientific">Herbaspirillum frisingense GSF30</name>
    <dbReference type="NCBI Taxonomy" id="864073"/>
    <lineage>
        <taxon>Bacteria</taxon>
        <taxon>Pseudomonadati</taxon>
        <taxon>Pseudomonadota</taxon>
        <taxon>Betaproteobacteria</taxon>
        <taxon>Burkholderiales</taxon>
        <taxon>Oxalobacteraceae</taxon>
        <taxon>Herbaspirillum</taxon>
    </lineage>
</organism>
<dbReference type="PANTHER" id="PTHR43877:SF1">
    <property type="entry name" value="ACETYLTRANSFERASE"/>
    <property type="match status" value="1"/>
</dbReference>
<dbReference type="Gene3D" id="3.40.630.30">
    <property type="match status" value="1"/>
</dbReference>
<dbReference type="InterPro" id="IPR000182">
    <property type="entry name" value="GNAT_dom"/>
</dbReference>
<dbReference type="Pfam" id="PF00583">
    <property type="entry name" value="Acetyltransf_1"/>
    <property type="match status" value="1"/>
</dbReference>
<keyword evidence="2" id="KW-0012">Acyltransferase</keyword>
<evidence type="ECO:0000313" key="4">
    <source>
        <dbReference type="EMBL" id="EOA06795.1"/>
    </source>
</evidence>
<dbReference type="PANTHER" id="PTHR43877">
    <property type="entry name" value="AMINOALKYLPHOSPHONATE N-ACETYLTRANSFERASE-RELATED-RELATED"/>
    <property type="match status" value="1"/>
</dbReference>
<evidence type="ECO:0000256" key="2">
    <source>
        <dbReference type="ARBA" id="ARBA00023315"/>
    </source>
</evidence>
<proteinExistence type="predicted"/>
<dbReference type="EMBL" id="AEEC02000001">
    <property type="protein sequence ID" value="EOA06795.1"/>
    <property type="molecule type" value="Genomic_DNA"/>
</dbReference>
<accession>A0AAI9IIR1</accession>
<name>A0AAI9IIR1_9BURK</name>
<keyword evidence="1" id="KW-0808">Transferase</keyword>
<dbReference type="Proteomes" id="UP000006772">
    <property type="component" value="Unassembled WGS sequence"/>
</dbReference>
<dbReference type="InterPro" id="IPR050832">
    <property type="entry name" value="Bact_Acetyltransf"/>
</dbReference>
<dbReference type="CDD" id="cd04301">
    <property type="entry name" value="NAT_SF"/>
    <property type="match status" value="1"/>
</dbReference>
<dbReference type="PROSITE" id="PS51186">
    <property type="entry name" value="GNAT"/>
    <property type="match status" value="1"/>
</dbReference>
<gene>
    <name evidence="4" type="ORF">HFRIS_000740</name>
</gene>